<dbReference type="EMBL" id="RCHR01000006">
    <property type="protein sequence ID" value="RLL42037.1"/>
    <property type="molecule type" value="Genomic_DNA"/>
</dbReference>
<sequence>MKHYWKLISIILFFVLVIGTFYVREGVADNAYPEFSIQTVSGDKMEIANLSLDGEYRNSQTGLGDWVEITHGGSTYVTEISFFEQATENYVHQPLKRLIEEYRGFMRGKWHGGEYFFENEQLIAYADISSERSNSIGVGDLNFEIEVLDKESDQTKSIEMVVPEQENYQYMRVAGVQVTGSYLQVITYSETQDRTIEYLMYTFDIDDLSLINQETIFASERPEQDGNTWVEVNLENDYEDIGPVSYLVFSKEVIETIPLTHDPSSGYEERIVEGVLLAYSVETGEKKEIELPETLIEQMNNGDGMYDMISVHESSVYFGAMTENGIEVTPYQLEEEAFGEKQTFNYITTLEMEDDYYHYYPPQFVMEDSKLYFADPHKDKEKDVSVYVADLKTGETLYEGSIEIEGANIMQLGHELYIYGLEVE</sequence>
<dbReference type="AlphaFoldDB" id="A0A498D7V3"/>
<name>A0A498D7V3_9BACI</name>
<dbReference type="OrthoDB" id="2433869at2"/>
<proteinExistence type="predicted"/>
<reference evidence="1 2" key="1">
    <citation type="submission" date="2018-10" db="EMBL/GenBank/DDBJ databases">
        <title>Oceanobacillus sp. YLB-02 draft genome.</title>
        <authorList>
            <person name="Yu L."/>
        </authorList>
    </citation>
    <scope>NUCLEOTIDE SEQUENCE [LARGE SCALE GENOMIC DNA]</scope>
    <source>
        <strain evidence="1 2">YLB-02</strain>
    </source>
</reference>
<gene>
    <name evidence="1" type="ORF">D8M04_15750</name>
</gene>
<keyword evidence="2" id="KW-1185">Reference proteome</keyword>
<organism evidence="1 2">
    <name type="scientific">Oceanobacillus piezotolerans</name>
    <dbReference type="NCBI Taxonomy" id="2448030"/>
    <lineage>
        <taxon>Bacteria</taxon>
        <taxon>Bacillati</taxon>
        <taxon>Bacillota</taxon>
        <taxon>Bacilli</taxon>
        <taxon>Bacillales</taxon>
        <taxon>Bacillaceae</taxon>
        <taxon>Oceanobacillus</taxon>
    </lineage>
</organism>
<dbReference type="Proteomes" id="UP000270219">
    <property type="component" value="Unassembled WGS sequence"/>
</dbReference>
<comment type="caution">
    <text evidence="1">The sequence shown here is derived from an EMBL/GenBank/DDBJ whole genome shotgun (WGS) entry which is preliminary data.</text>
</comment>
<protein>
    <submittedName>
        <fullName evidence="1">Uncharacterized protein</fullName>
    </submittedName>
</protein>
<accession>A0A498D7V3</accession>
<evidence type="ECO:0000313" key="1">
    <source>
        <dbReference type="EMBL" id="RLL42037.1"/>
    </source>
</evidence>
<evidence type="ECO:0000313" key="2">
    <source>
        <dbReference type="Proteomes" id="UP000270219"/>
    </source>
</evidence>
<dbReference type="RefSeq" id="WP_121524376.1">
    <property type="nucleotide sequence ID" value="NZ_RCHR01000006.1"/>
</dbReference>